<evidence type="ECO:0000313" key="2">
    <source>
        <dbReference type="Proteomes" id="UP000805649"/>
    </source>
</evidence>
<sequence>MADFAAVKDESELEMLETGDDVLSFDVELAAGDRESSFHTKNDREDPFQRSNVVQRKGAVDVKCTCVDIIHGSWGEDDDDARATLLVLLFRFDPRRRARRVALANIEFVFFDSQGRHRKNPEVAFMSFDDSFSLVPTQRTESMTRGAEGTVGGGLLGAELSGTVKWEHRVEEETTDAAHVVGSIDRLGAPAGPSNAATWTLRENATTKKGVPAAMRVGIVLKRSTDDDFFCTVKLETEVDLKTRVEQLFGGRDSDDPILFRTQLPPTNKLMKYNVDNLGDFDLSLVEDVTVTTVKSGVVKEQ</sequence>
<reference evidence="1 2" key="1">
    <citation type="journal article" date="2020" name="Phytopathology">
        <title>Genome Sequence Resources of Colletotrichum truncatum, C. plurivorum, C. musicola, and C. sojae: Four Species Pathogenic to Soybean (Glycine max).</title>
        <authorList>
            <person name="Rogerio F."/>
            <person name="Boufleur T.R."/>
            <person name="Ciampi-Guillardi M."/>
            <person name="Sukno S.A."/>
            <person name="Thon M.R."/>
            <person name="Massola Junior N.S."/>
            <person name="Baroncelli R."/>
        </authorList>
    </citation>
    <scope>NUCLEOTIDE SEQUENCE [LARGE SCALE GENOMIC DNA]</scope>
    <source>
        <strain evidence="1 2">CMES1059</strain>
    </source>
</reference>
<proteinExistence type="predicted"/>
<name>A0ACC3Z4Z1_COLTU</name>
<evidence type="ECO:0000313" key="1">
    <source>
        <dbReference type="EMBL" id="KAL0939167.1"/>
    </source>
</evidence>
<accession>A0ACC3Z4Z1</accession>
<dbReference type="Proteomes" id="UP000805649">
    <property type="component" value="Unassembled WGS sequence"/>
</dbReference>
<comment type="caution">
    <text evidence="1">The sequence shown here is derived from an EMBL/GenBank/DDBJ whole genome shotgun (WGS) entry which is preliminary data.</text>
</comment>
<keyword evidence="2" id="KW-1185">Reference proteome</keyword>
<gene>
    <name evidence="1" type="ORF">CTRU02_205777</name>
</gene>
<dbReference type="EMBL" id="VUJX02000003">
    <property type="protein sequence ID" value="KAL0939167.1"/>
    <property type="molecule type" value="Genomic_DNA"/>
</dbReference>
<organism evidence="1 2">
    <name type="scientific">Colletotrichum truncatum</name>
    <name type="common">Anthracnose fungus</name>
    <name type="synonym">Colletotrichum capsici</name>
    <dbReference type="NCBI Taxonomy" id="5467"/>
    <lineage>
        <taxon>Eukaryota</taxon>
        <taxon>Fungi</taxon>
        <taxon>Dikarya</taxon>
        <taxon>Ascomycota</taxon>
        <taxon>Pezizomycotina</taxon>
        <taxon>Sordariomycetes</taxon>
        <taxon>Hypocreomycetidae</taxon>
        <taxon>Glomerellales</taxon>
        <taxon>Glomerellaceae</taxon>
        <taxon>Colletotrichum</taxon>
        <taxon>Colletotrichum truncatum species complex</taxon>
    </lineage>
</organism>
<protein>
    <submittedName>
        <fullName evidence="1">Uncharacterized protein</fullName>
    </submittedName>
</protein>